<accession>A0A516V531</accession>
<dbReference type="Proteomes" id="UP000315891">
    <property type="component" value="Chromosome"/>
</dbReference>
<proteinExistence type="predicted"/>
<dbReference type="InterPro" id="IPR050767">
    <property type="entry name" value="Sel1_AlgK"/>
</dbReference>
<keyword evidence="2" id="KW-1185">Reference proteome</keyword>
<evidence type="ECO:0000313" key="1">
    <source>
        <dbReference type="EMBL" id="QDQ73633.1"/>
    </source>
</evidence>
<protein>
    <submittedName>
        <fullName evidence="1">Sel1 repeat family protein</fullName>
    </submittedName>
</protein>
<dbReference type="InterPro" id="IPR006597">
    <property type="entry name" value="Sel1-like"/>
</dbReference>
<dbReference type="Gene3D" id="1.25.40.10">
    <property type="entry name" value="Tetratricopeptide repeat domain"/>
    <property type="match status" value="1"/>
</dbReference>
<dbReference type="SMART" id="SM00671">
    <property type="entry name" value="SEL1"/>
    <property type="match status" value="6"/>
</dbReference>
<reference evidence="1 2" key="1">
    <citation type="submission" date="2019-07" db="EMBL/GenBank/DDBJ databases">
        <title>Lysobacter weifangensis sp. nov., isolated from bensulfuron-methyl contaminated farmland soil.</title>
        <authorList>
            <person name="Zhao H."/>
        </authorList>
    </citation>
    <scope>NUCLEOTIDE SEQUENCE [LARGE SCALE GENOMIC DNA]</scope>
    <source>
        <strain evidence="1 2">CC-Bw-6</strain>
    </source>
</reference>
<dbReference type="Pfam" id="PF08238">
    <property type="entry name" value="Sel1"/>
    <property type="match status" value="4"/>
</dbReference>
<gene>
    <name evidence="1" type="ORF">FNZ56_06970</name>
</gene>
<dbReference type="AlphaFoldDB" id="A0A516V531"/>
<name>A0A516V531_9GAMM</name>
<evidence type="ECO:0000313" key="2">
    <source>
        <dbReference type="Proteomes" id="UP000315891"/>
    </source>
</evidence>
<sequence length="736" mass="79748">MALSAAFGGAAAADAPFDAAAEWDRFLATANASTVFGAYAVLDQLSYDGSSVDADACRANADALAQSIAAAPISLAIRRADYLCAQATGDVERAEQAITVLSALSREALSHSPTDGADKPIRVLTPVDASALVLSSGMEVAYLYYPWVHPERYFPLAIAARDPESGIERHLAFDFIDVNYTIDREDPMRGFPILRNHLASGYIQSSAATNQVFGLDAQAVAKASGESGDQRLATLREGAEAGGVESVHWWLVVCSAQRSAHCADGMIDALLPRAEKHQAYPLLLLSMAYLQGIGVERDPDKAWILLDAADRHWEGGGAIEQFTRILYDMDDKASLPAPLVERLQHATGHAQRYWRWLQIDQVLADDPKASLDAAQIAFLSDPASNEAGGGEAKLADWYGDRGDDSQMLALMRKAAAHGNAGAQAYYGYMLNTGKHGLEVDHDAARQMLESAAQGGSADAMGDLAYMAEDDSRWADAEAWLLQAAAADDVYALMHLARLYVDEHPGLRATQEQGVGIYRNLDRAGYARARRALASLALEGRGMKKDPEQARRWLLQDAEKGDHDSETQLGVALLKGEFGKPDEAEGLKWLKRAIEGGDVDAQNSYASWLYRKKTPESRRQAIEAWKKAIELGNETSSNNLAWYQCVSPDPAVRDPKAGLDVIEALAKTGELGSGAMDTEAACYAANGDYARAAKLQEDVIAKVKRRNPDDPDALKQFLQRRDLYAAGKPYVLDEAND</sequence>
<dbReference type="EMBL" id="CP041742">
    <property type="protein sequence ID" value="QDQ73633.1"/>
    <property type="molecule type" value="Genomic_DNA"/>
</dbReference>
<dbReference type="SUPFAM" id="SSF81901">
    <property type="entry name" value="HCP-like"/>
    <property type="match status" value="2"/>
</dbReference>
<dbReference type="RefSeq" id="WP_143879145.1">
    <property type="nucleotide sequence ID" value="NZ_BAABLZ010000001.1"/>
</dbReference>
<dbReference type="PANTHER" id="PTHR11102:SF160">
    <property type="entry name" value="ERAD-ASSOCIATED E3 UBIQUITIN-PROTEIN LIGASE COMPONENT HRD3"/>
    <property type="match status" value="1"/>
</dbReference>
<dbReference type="OrthoDB" id="6019942at2"/>
<organism evidence="1 2">
    <name type="scientific">Pseudoluteimonas lycopersici</name>
    <dbReference type="NCBI Taxonomy" id="1324796"/>
    <lineage>
        <taxon>Bacteria</taxon>
        <taxon>Pseudomonadati</taxon>
        <taxon>Pseudomonadota</taxon>
        <taxon>Gammaproteobacteria</taxon>
        <taxon>Lysobacterales</taxon>
        <taxon>Lysobacteraceae</taxon>
        <taxon>Pseudoluteimonas</taxon>
    </lineage>
</organism>
<dbReference type="InterPro" id="IPR011990">
    <property type="entry name" value="TPR-like_helical_dom_sf"/>
</dbReference>
<dbReference type="PANTHER" id="PTHR11102">
    <property type="entry name" value="SEL-1-LIKE PROTEIN"/>
    <property type="match status" value="1"/>
</dbReference>